<accession>A0A2U3E428</accession>
<evidence type="ECO:0000313" key="2">
    <source>
        <dbReference type="Proteomes" id="UP000245956"/>
    </source>
</evidence>
<protein>
    <submittedName>
        <fullName evidence="1">Uncharacterized protein</fullName>
    </submittedName>
</protein>
<comment type="caution">
    <text evidence="1">The sequence shown here is derived from an EMBL/GenBank/DDBJ whole genome shotgun (WGS) entry which is preliminary data.</text>
</comment>
<dbReference type="EMBL" id="LCWV01000012">
    <property type="protein sequence ID" value="PWI69224.1"/>
    <property type="molecule type" value="Genomic_DNA"/>
</dbReference>
<proteinExistence type="predicted"/>
<reference evidence="1 2" key="1">
    <citation type="journal article" date="2016" name="Front. Microbiol.">
        <title>Genome and transcriptome sequences reveal the specific parasitism of the nematophagous Purpureocillium lilacinum 36-1.</title>
        <authorList>
            <person name="Xie J."/>
            <person name="Li S."/>
            <person name="Mo C."/>
            <person name="Xiao X."/>
            <person name="Peng D."/>
            <person name="Wang G."/>
            <person name="Xiao Y."/>
        </authorList>
    </citation>
    <scope>NUCLEOTIDE SEQUENCE [LARGE SCALE GENOMIC DNA]</scope>
    <source>
        <strain evidence="1 2">36-1</strain>
    </source>
</reference>
<dbReference type="AlphaFoldDB" id="A0A2U3E428"/>
<gene>
    <name evidence="1" type="ORF">PCL_00871</name>
</gene>
<dbReference type="Proteomes" id="UP000245956">
    <property type="component" value="Unassembled WGS sequence"/>
</dbReference>
<organism evidence="1 2">
    <name type="scientific">Purpureocillium lilacinum</name>
    <name type="common">Paecilomyces lilacinus</name>
    <dbReference type="NCBI Taxonomy" id="33203"/>
    <lineage>
        <taxon>Eukaryota</taxon>
        <taxon>Fungi</taxon>
        <taxon>Dikarya</taxon>
        <taxon>Ascomycota</taxon>
        <taxon>Pezizomycotina</taxon>
        <taxon>Sordariomycetes</taxon>
        <taxon>Hypocreomycetidae</taxon>
        <taxon>Hypocreales</taxon>
        <taxon>Ophiocordycipitaceae</taxon>
        <taxon>Purpureocillium</taxon>
    </lineage>
</organism>
<evidence type="ECO:0000313" key="1">
    <source>
        <dbReference type="EMBL" id="PWI69224.1"/>
    </source>
</evidence>
<sequence>MTAARRRSFRRWLSNSWRVSRRWWERECAYLRHFVNRWTRRASTATRSWSKRSASGVVEQPSRFDPCRILARKGIPSAVWFEDALFLYGSDTAVFDLYILVPDVGAASAVLQDAGYRQADFDGLLPDDERACRARGAVRLEPVAAVDEADGTVLLSADDWKFDLRNTEEGCVAPVPRLSSFLESLMEYWLSMPEEECRENYIWFHSLANLISYAYSIRGPNGDLVRSPEFAEQLQPRFRELHYDMATKYPKKSDIASYRKHEYHAIRYHEIQEGTFTPRPYPRGNFPPSLAEYPHLTGLDAPAPESRRKRGSTVSSGRILFVLSVALTVLQKPLQSIDGVMA</sequence>
<name>A0A2U3E428_PURLI</name>